<protein>
    <submittedName>
        <fullName evidence="1">Uncharacterized protein</fullName>
    </submittedName>
</protein>
<reference evidence="1" key="1">
    <citation type="journal article" date="2014" name="Front. Microbiol.">
        <title>High frequency of phylogenetically diverse reductive dehalogenase-homologous genes in deep subseafloor sedimentary metagenomes.</title>
        <authorList>
            <person name="Kawai M."/>
            <person name="Futagami T."/>
            <person name="Toyoda A."/>
            <person name="Takaki Y."/>
            <person name="Nishi S."/>
            <person name="Hori S."/>
            <person name="Arai W."/>
            <person name="Tsubouchi T."/>
            <person name="Morono Y."/>
            <person name="Uchiyama I."/>
            <person name="Ito T."/>
            <person name="Fujiyama A."/>
            <person name="Inagaki F."/>
            <person name="Takami H."/>
        </authorList>
    </citation>
    <scope>NUCLEOTIDE SEQUENCE</scope>
    <source>
        <strain evidence="1">Expedition CK06-06</strain>
    </source>
</reference>
<accession>X1LQZ4</accession>
<gene>
    <name evidence="1" type="ORF">S06H3_24147</name>
</gene>
<name>X1LQZ4_9ZZZZ</name>
<proteinExistence type="predicted"/>
<sequence>DICPTTQAEYRVKMIGNYMKSALRQIEHFHERFNAKIPNE</sequence>
<feature type="non-terminal residue" evidence="1">
    <location>
        <position position="1"/>
    </location>
</feature>
<organism evidence="1">
    <name type="scientific">marine sediment metagenome</name>
    <dbReference type="NCBI Taxonomy" id="412755"/>
    <lineage>
        <taxon>unclassified sequences</taxon>
        <taxon>metagenomes</taxon>
        <taxon>ecological metagenomes</taxon>
    </lineage>
</organism>
<evidence type="ECO:0000313" key="1">
    <source>
        <dbReference type="EMBL" id="GAI21488.1"/>
    </source>
</evidence>
<comment type="caution">
    <text evidence="1">The sequence shown here is derived from an EMBL/GenBank/DDBJ whole genome shotgun (WGS) entry which is preliminary data.</text>
</comment>
<dbReference type="AlphaFoldDB" id="X1LQZ4"/>
<dbReference type="EMBL" id="BARV01013332">
    <property type="protein sequence ID" value="GAI21488.1"/>
    <property type="molecule type" value="Genomic_DNA"/>
</dbReference>